<dbReference type="Proteomes" id="UP001278766">
    <property type="component" value="Unassembled WGS sequence"/>
</dbReference>
<keyword evidence="2" id="KW-1185">Reference proteome</keyword>
<name>A0AAE0LUD5_9PEZI</name>
<dbReference type="GeneID" id="87835101"/>
<dbReference type="EMBL" id="JAUEPN010000003">
    <property type="protein sequence ID" value="KAK3297858.1"/>
    <property type="molecule type" value="Genomic_DNA"/>
</dbReference>
<comment type="caution">
    <text evidence="1">The sequence shown here is derived from an EMBL/GenBank/DDBJ whole genome shotgun (WGS) entry which is preliminary data.</text>
</comment>
<dbReference type="RefSeq" id="XP_062661372.1">
    <property type="nucleotide sequence ID" value="XM_062798153.1"/>
</dbReference>
<sequence>MAMTMTDGGHLALYPRCSICAYKVSRHERVIALFGNHDSTSYRGHTRPFPFPRAGGIITRVNGRELCRYPDCKRCAVSPEFTLSHHDCFEVFRQQCSVSASVALDRLWILTTWKKPWDGAQPRHFPIPMVDRDTLRTISRFCGLPHLYTLPLELLEMIRQHTKDSFVWRCIPVVQLADCASALNPEPLFTFPLRDILSWERGGKLERVMETWSPSPPPILRLTVDPLGISKVERLPDPPRYTGECASHLAFIVEDGTFIPEAVAQFKYGRLRLGLPVWLRTIPIWNTPTPPSLALCKAYPNDLTSCHIFHTVEMDKIKGITFFFSGGKLFGINVHHSDKSCAIDTFATLPGRLRWGIVWIYLPISQHDPVLVLGIRETERFQNVLVRTALMGDIIVASKFATRRVVKDRCLAISAPVTMVYSEPKEGRPIRFFGSRCAPPLDQPRPAPFLLEDPGFWPVFGDAYFSWAPLSGVSSTVVFYDQDTGFCRGILFHYLNGGVRAVGQCRLGVDPTENVARPVQLCYRRDSPAVGPSGVTQVEFTQHDIQTHREGWEFRSMRGVVKFWFTTTSSYLVVQDCDD</sequence>
<protein>
    <submittedName>
        <fullName evidence="1">Uncharacterized protein</fullName>
    </submittedName>
</protein>
<reference evidence="1" key="2">
    <citation type="submission" date="2023-06" db="EMBL/GenBank/DDBJ databases">
        <authorList>
            <consortium name="Lawrence Berkeley National Laboratory"/>
            <person name="Haridas S."/>
            <person name="Hensen N."/>
            <person name="Bonometti L."/>
            <person name="Westerberg I."/>
            <person name="Brannstrom I.O."/>
            <person name="Guillou S."/>
            <person name="Cros-Aarteil S."/>
            <person name="Calhoun S."/>
            <person name="Kuo A."/>
            <person name="Mondo S."/>
            <person name="Pangilinan J."/>
            <person name="Riley R."/>
            <person name="Labutti K."/>
            <person name="Andreopoulos B."/>
            <person name="Lipzen A."/>
            <person name="Chen C."/>
            <person name="Yanf M."/>
            <person name="Daum C."/>
            <person name="Ng V."/>
            <person name="Clum A."/>
            <person name="Steindorff A."/>
            <person name="Ohm R."/>
            <person name="Martin F."/>
            <person name="Silar P."/>
            <person name="Natvig D."/>
            <person name="Lalanne C."/>
            <person name="Gautier V."/>
            <person name="Ament-Velasquez S.L."/>
            <person name="Kruys A."/>
            <person name="Hutchinson M.I."/>
            <person name="Powell A.J."/>
            <person name="Barry K."/>
            <person name="Miller A.N."/>
            <person name="Grigoriev I.V."/>
            <person name="Debuchy R."/>
            <person name="Gladieux P."/>
            <person name="Thoren M.H."/>
            <person name="Johannesson H."/>
        </authorList>
    </citation>
    <scope>NUCLEOTIDE SEQUENCE</scope>
    <source>
        <strain evidence="1">CBS 168.71</strain>
    </source>
</reference>
<gene>
    <name evidence="1" type="ORF">B0H64DRAFT_132777</name>
</gene>
<evidence type="ECO:0000313" key="1">
    <source>
        <dbReference type="EMBL" id="KAK3297858.1"/>
    </source>
</evidence>
<evidence type="ECO:0000313" key="2">
    <source>
        <dbReference type="Proteomes" id="UP001278766"/>
    </source>
</evidence>
<dbReference type="AlphaFoldDB" id="A0AAE0LUD5"/>
<organism evidence="1 2">
    <name type="scientific">Chaetomium fimeti</name>
    <dbReference type="NCBI Taxonomy" id="1854472"/>
    <lineage>
        <taxon>Eukaryota</taxon>
        <taxon>Fungi</taxon>
        <taxon>Dikarya</taxon>
        <taxon>Ascomycota</taxon>
        <taxon>Pezizomycotina</taxon>
        <taxon>Sordariomycetes</taxon>
        <taxon>Sordariomycetidae</taxon>
        <taxon>Sordariales</taxon>
        <taxon>Chaetomiaceae</taxon>
        <taxon>Chaetomium</taxon>
    </lineage>
</organism>
<accession>A0AAE0LUD5</accession>
<proteinExistence type="predicted"/>
<reference evidence="1" key="1">
    <citation type="journal article" date="2023" name="Mol. Phylogenet. Evol.">
        <title>Genome-scale phylogeny and comparative genomics of the fungal order Sordariales.</title>
        <authorList>
            <person name="Hensen N."/>
            <person name="Bonometti L."/>
            <person name="Westerberg I."/>
            <person name="Brannstrom I.O."/>
            <person name="Guillou S."/>
            <person name="Cros-Aarteil S."/>
            <person name="Calhoun S."/>
            <person name="Haridas S."/>
            <person name="Kuo A."/>
            <person name="Mondo S."/>
            <person name="Pangilinan J."/>
            <person name="Riley R."/>
            <person name="LaButti K."/>
            <person name="Andreopoulos B."/>
            <person name="Lipzen A."/>
            <person name="Chen C."/>
            <person name="Yan M."/>
            <person name="Daum C."/>
            <person name="Ng V."/>
            <person name="Clum A."/>
            <person name="Steindorff A."/>
            <person name="Ohm R.A."/>
            <person name="Martin F."/>
            <person name="Silar P."/>
            <person name="Natvig D.O."/>
            <person name="Lalanne C."/>
            <person name="Gautier V."/>
            <person name="Ament-Velasquez S.L."/>
            <person name="Kruys A."/>
            <person name="Hutchinson M.I."/>
            <person name="Powell A.J."/>
            <person name="Barry K."/>
            <person name="Miller A.N."/>
            <person name="Grigoriev I.V."/>
            <person name="Debuchy R."/>
            <person name="Gladieux P."/>
            <person name="Hiltunen Thoren M."/>
            <person name="Johannesson H."/>
        </authorList>
    </citation>
    <scope>NUCLEOTIDE SEQUENCE</scope>
    <source>
        <strain evidence="1">CBS 168.71</strain>
    </source>
</reference>